<reference evidence="2 3" key="1">
    <citation type="submission" date="2018-04" db="EMBL/GenBank/DDBJ databases">
        <title>Genomic Encyclopedia of Archaeal and Bacterial Type Strains, Phase II (KMG-II): from individual species to whole genera.</title>
        <authorList>
            <person name="Goeker M."/>
        </authorList>
    </citation>
    <scope>NUCLEOTIDE SEQUENCE [LARGE SCALE GENOMIC DNA]</scope>
    <source>
        <strain evidence="2 3">DSM 25731</strain>
    </source>
</reference>
<gene>
    <name evidence="2" type="ORF">C8N46_10213</name>
</gene>
<dbReference type="OrthoDB" id="773198at2"/>
<proteinExistence type="predicted"/>
<keyword evidence="3" id="KW-1185">Reference proteome</keyword>
<protein>
    <submittedName>
        <fullName evidence="2">Uncharacterized protein</fullName>
    </submittedName>
</protein>
<dbReference type="AlphaFoldDB" id="A0A2T6C2V2"/>
<comment type="caution">
    <text evidence="2">The sequence shown here is derived from an EMBL/GenBank/DDBJ whole genome shotgun (WGS) entry which is preliminary data.</text>
</comment>
<accession>A0A2T6C2V2</accession>
<dbReference type="EMBL" id="QBKT01000002">
    <property type="protein sequence ID" value="PTX62618.1"/>
    <property type="molecule type" value="Genomic_DNA"/>
</dbReference>
<evidence type="ECO:0000313" key="3">
    <source>
        <dbReference type="Proteomes" id="UP000244090"/>
    </source>
</evidence>
<feature type="region of interest" description="Disordered" evidence="1">
    <location>
        <begin position="56"/>
        <end position="80"/>
    </location>
</feature>
<organism evidence="2 3">
    <name type="scientific">Kordia periserrulae</name>
    <dbReference type="NCBI Taxonomy" id="701523"/>
    <lineage>
        <taxon>Bacteria</taxon>
        <taxon>Pseudomonadati</taxon>
        <taxon>Bacteroidota</taxon>
        <taxon>Flavobacteriia</taxon>
        <taxon>Flavobacteriales</taxon>
        <taxon>Flavobacteriaceae</taxon>
        <taxon>Kordia</taxon>
    </lineage>
</organism>
<name>A0A2T6C2V2_9FLAO</name>
<evidence type="ECO:0000256" key="1">
    <source>
        <dbReference type="SAM" id="MobiDB-lite"/>
    </source>
</evidence>
<dbReference type="Proteomes" id="UP000244090">
    <property type="component" value="Unassembled WGS sequence"/>
</dbReference>
<sequence>MDIQTRKIKFLQEFLKVQSEEVIAQLEDILEISYEYSDSEDFTPMSVEEFNERIDTSMKDSENGNLTESSDLKSIIDSWK</sequence>
<evidence type="ECO:0000313" key="2">
    <source>
        <dbReference type="EMBL" id="PTX62618.1"/>
    </source>
</evidence>
<dbReference type="RefSeq" id="WP_108113616.1">
    <property type="nucleotide sequence ID" value="NZ_QBKT01000002.1"/>
</dbReference>